<sequence>MEPMEPWLEMLLLDHPSRLLFTKTPSESVLFSKKKPMAGAMAADVHSGDKNNNYYNYNNMGPRRLPQPNTAAAAVAWPFQP</sequence>
<evidence type="ECO:0000313" key="1">
    <source>
        <dbReference type="EMBL" id="KAK1297129.1"/>
    </source>
</evidence>
<dbReference type="Proteomes" id="UP001180020">
    <property type="component" value="Unassembled WGS sequence"/>
</dbReference>
<reference evidence="1" key="2">
    <citation type="submission" date="2023-06" db="EMBL/GenBank/DDBJ databases">
        <authorList>
            <person name="Ma L."/>
            <person name="Liu K.-W."/>
            <person name="Li Z."/>
            <person name="Hsiao Y.-Y."/>
            <person name="Qi Y."/>
            <person name="Fu T."/>
            <person name="Tang G."/>
            <person name="Zhang D."/>
            <person name="Sun W.-H."/>
            <person name="Liu D.-K."/>
            <person name="Li Y."/>
            <person name="Chen G.-Z."/>
            <person name="Liu X.-D."/>
            <person name="Liao X.-Y."/>
            <person name="Jiang Y.-T."/>
            <person name="Yu X."/>
            <person name="Hao Y."/>
            <person name="Huang J."/>
            <person name="Zhao X.-W."/>
            <person name="Ke S."/>
            <person name="Chen Y.-Y."/>
            <person name="Wu W.-L."/>
            <person name="Hsu J.-L."/>
            <person name="Lin Y.-F."/>
            <person name="Huang M.-D."/>
            <person name="Li C.-Y."/>
            <person name="Huang L."/>
            <person name="Wang Z.-W."/>
            <person name="Zhao X."/>
            <person name="Zhong W.-Y."/>
            <person name="Peng D.-H."/>
            <person name="Ahmad S."/>
            <person name="Lan S."/>
            <person name="Zhang J.-S."/>
            <person name="Tsai W.-C."/>
            <person name="Van De Peer Y."/>
            <person name="Liu Z.-J."/>
        </authorList>
    </citation>
    <scope>NUCLEOTIDE SEQUENCE</scope>
    <source>
        <strain evidence="1">CP</strain>
        <tissue evidence="1">Leaves</tissue>
    </source>
</reference>
<accession>A0AAV9D8G6</accession>
<keyword evidence="2" id="KW-1185">Reference proteome</keyword>
<organism evidence="1 2">
    <name type="scientific">Acorus calamus</name>
    <name type="common">Sweet flag</name>
    <dbReference type="NCBI Taxonomy" id="4465"/>
    <lineage>
        <taxon>Eukaryota</taxon>
        <taxon>Viridiplantae</taxon>
        <taxon>Streptophyta</taxon>
        <taxon>Embryophyta</taxon>
        <taxon>Tracheophyta</taxon>
        <taxon>Spermatophyta</taxon>
        <taxon>Magnoliopsida</taxon>
        <taxon>Liliopsida</taxon>
        <taxon>Acoraceae</taxon>
        <taxon>Acorus</taxon>
    </lineage>
</organism>
<dbReference type="EMBL" id="JAUJYO010000015">
    <property type="protein sequence ID" value="KAK1297129.1"/>
    <property type="molecule type" value="Genomic_DNA"/>
</dbReference>
<evidence type="ECO:0000313" key="2">
    <source>
        <dbReference type="Proteomes" id="UP001180020"/>
    </source>
</evidence>
<proteinExistence type="predicted"/>
<dbReference type="AlphaFoldDB" id="A0AAV9D8G6"/>
<comment type="caution">
    <text evidence="1">The sequence shown here is derived from an EMBL/GenBank/DDBJ whole genome shotgun (WGS) entry which is preliminary data.</text>
</comment>
<name>A0AAV9D8G6_ACOCL</name>
<gene>
    <name evidence="1" type="ORF">QJS10_CPB15g00621</name>
</gene>
<protein>
    <submittedName>
        <fullName evidence="1">Uncharacterized protein</fullName>
    </submittedName>
</protein>
<reference evidence="1" key="1">
    <citation type="journal article" date="2023" name="Nat. Commun.">
        <title>Diploid and tetraploid genomes of Acorus and the evolution of monocots.</title>
        <authorList>
            <person name="Ma L."/>
            <person name="Liu K.W."/>
            <person name="Li Z."/>
            <person name="Hsiao Y.Y."/>
            <person name="Qi Y."/>
            <person name="Fu T."/>
            <person name="Tang G.D."/>
            <person name="Zhang D."/>
            <person name="Sun W.H."/>
            <person name="Liu D.K."/>
            <person name="Li Y."/>
            <person name="Chen G.Z."/>
            <person name="Liu X.D."/>
            <person name="Liao X.Y."/>
            <person name="Jiang Y.T."/>
            <person name="Yu X."/>
            <person name="Hao Y."/>
            <person name="Huang J."/>
            <person name="Zhao X.W."/>
            <person name="Ke S."/>
            <person name="Chen Y.Y."/>
            <person name="Wu W.L."/>
            <person name="Hsu J.L."/>
            <person name="Lin Y.F."/>
            <person name="Huang M.D."/>
            <person name="Li C.Y."/>
            <person name="Huang L."/>
            <person name="Wang Z.W."/>
            <person name="Zhao X."/>
            <person name="Zhong W.Y."/>
            <person name="Peng D.H."/>
            <person name="Ahmad S."/>
            <person name="Lan S."/>
            <person name="Zhang J.S."/>
            <person name="Tsai W.C."/>
            <person name="Van de Peer Y."/>
            <person name="Liu Z.J."/>
        </authorList>
    </citation>
    <scope>NUCLEOTIDE SEQUENCE</scope>
    <source>
        <strain evidence="1">CP</strain>
    </source>
</reference>